<dbReference type="PATRIC" id="fig|1603606.3.peg.2640"/>
<proteinExistence type="inferred from homology"/>
<dbReference type="Pfam" id="PF02955">
    <property type="entry name" value="GSH-S_ATP"/>
    <property type="match status" value="1"/>
</dbReference>
<gene>
    <name evidence="10" type="primary">gshB</name>
    <name evidence="12" type="ORF">DSOUD_2443</name>
</gene>
<dbReference type="GO" id="GO:0046872">
    <property type="term" value="F:metal ion binding"/>
    <property type="evidence" value="ECO:0007669"/>
    <property type="project" value="UniProtKB-KW"/>
</dbReference>
<dbReference type="GO" id="GO:0005737">
    <property type="term" value="C:cytoplasm"/>
    <property type="evidence" value="ECO:0007669"/>
    <property type="project" value="TreeGrafter"/>
</dbReference>
<evidence type="ECO:0000256" key="6">
    <source>
        <dbReference type="ARBA" id="ARBA00022741"/>
    </source>
</evidence>
<dbReference type="EMBL" id="CP010802">
    <property type="protein sequence ID" value="ALC17196.1"/>
    <property type="molecule type" value="Genomic_DNA"/>
</dbReference>
<dbReference type="InterPro" id="IPR006284">
    <property type="entry name" value="Glut_synth_pro"/>
</dbReference>
<reference evidence="12 13" key="1">
    <citation type="submission" date="2015-07" db="EMBL/GenBank/DDBJ databases">
        <title>Isolation and Genomic Characterization of a Novel Halophilic Metal-Reducing Deltaproteobacterium from the Deep Subsurface.</title>
        <authorList>
            <person name="Badalamenti J.P."/>
            <person name="Summers Z.M."/>
            <person name="Gralnick J.A."/>
            <person name="Bond D.R."/>
        </authorList>
    </citation>
    <scope>NUCLEOTIDE SEQUENCE [LARGE SCALE GENOMIC DNA]</scope>
    <source>
        <strain evidence="12 13">WTL</strain>
    </source>
</reference>
<organism evidence="12 13">
    <name type="scientific">Desulfuromonas soudanensis</name>
    <dbReference type="NCBI Taxonomy" id="1603606"/>
    <lineage>
        <taxon>Bacteria</taxon>
        <taxon>Pseudomonadati</taxon>
        <taxon>Thermodesulfobacteriota</taxon>
        <taxon>Desulfuromonadia</taxon>
        <taxon>Desulfuromonadales</taxon>
        <taxon>Desulfuromonadaceae</taxon>
        <taxon>Desulfuromonas</taxon>
    </lineage>
</organism>
<dbReference type="AlphaFoldDB" id="A0A0M4D2I0"/>
<keyword evidence="3 10" id="KW-0436">Ligase</keyword>
<comment type="cofactor">
    <cofactor evidence="1">
        <name>Mn(2+)</name>
        <dbReference type="ChEBI" id="CHEBI:29035"/>
    </cofactor>
</comment>
<keyword evidence="7 10" id="KW-0067">ATP-binding</keyword>
<dbReference type="SUPFAM" id="SSF56059">
    <property type="entry name" value="Glutathione synthetase ATP-binding domain-like"/>
    <property type="match status" value="1"/>
</dbReference>
<comment type="pathway">
    <text evidence="10">Sulfur metabolism; glutathione biosynthesis; glutathione from L-cysteine and L-glutamate: step 2/2.</text>
</comment>
<name>A0A0M4D2I0_9BACT</name>
<evidence type="ECO:0000256" key="4">
    <source>
        <dbReference type="ARBA" id="ARBA00022684"/>
    </source>
</evidence>
<comment type="similarity">
    <text evidence="10">Belongs to the prokaryotic GSH synthase family.</text>
</comment>
<keyword evidence="4 10" id="KW-0317">Glutathione biosynthesis</keyword>
<keyword evidence="9" id="KW-0464">Manganese</keyword>
<evidence type="ECO:0000256" key="8">
    <source>
        <dbReference type="ARBA" id="ARBA00022842"/>
    </source>
</evidence>
<dbReference type="Gene3D" id="3.30.470.20">
    <property type="entry name" value="ATP-grasp fold, B domain"/>
    <property type="match status" value="1"/>
</dbReference>
<dbReference type="SUPFAM" id="SSF52440">
    <property type="entry name" value="PreATP-grasp domain"/>
    <property type="match status" value="1"/>
</dbReference>
<keyword evidence="6 10" id="KW-0547">Nucleotide-binding</keyword>
<dbReference type="STRING" id="1603606.DSOUD_2443"/>
<keyword evidence="13" id="KW-1185">Reference proteome</keyword>
<dbReference type="HAMAP" id="MF_00162">
    <property type="entry name" value="GSH_S"/>
    <property type="match status" value="1"/>
</dbReference>
<accession>A0A0M4D2I0</accession>
<dbReference type="InterPro" id="IPR013815">
    <property type="entry name" value="ATP_grasp_subdomain_1"/>
</dbReference>
<dbReference type="Gene3D" id="3.30.1490.20">
    <property type="entry name" value="ATP-grasp fold, A domain"/>
    <property type="match status" value="1"/>
</dbReference>
<dbReference type="UniPathway" id="UPA00142">
    <property type="reaction ID" value="UER00210"/>
</dbReference>
<dbReference type="PANTHER" id="PTHR21621:SF4">
    <property type="entry name" value="GLUTATHIONE SYNTHETASE"/>
    <property type="match status" value="1"/>
</dbReference>
<evidence type="ECO:0000256" key="2">
    <source>
        <dbReference type="ARBA" id="ARBA00001946"/>
    </source>
</evidence>
<keyword evidence="5" id="KW-0479">Metal-binding</keyword>
<evidence type="ECO:0000256" key="7">
    <source>
        <dbReference type="ARBA" id="ARBA00022840"/>
    </source>
</evidence>
<evidence type="ECO:0000256" key="10">
    <source>
        <dbReference type="HAMAP-Rule" id="MF_00162"/>
    </source>
</evidence>
<dbReference type="PROSITE" id="PS50975">
    <property type="entry name" value="ATP_GRASP"/>
    <property type="match status" value="1"/>
</dbReference>
<evidence type="ECO:0000259" key="11">
    <source>
        <dbReference type="PROSITE" id="PS50975"/>
    </source>
</evidence>
<keyword evidence="8" id="KW-0460">Magnesium</keyword>
<dbReference type="Gene3D" id="3.40.50.20">
    <property type="match status" value="1"/>
</dbReference>
<evidence type="ECO:0000313" key="13">
    <source>
        <dbReference type="Proteomes" id="UP000057158"/>
    </source>
</evidence>
<dbReference type="OrthoDB" id="9785415at2"/>
<evidence type="ECO:0000313" key="12">
    <source>
        <dbReference type="EMBL" id="ALC17196.1"/>
    </source>
</evidence>
<dbReference type="GO" id="GO:0004363">
    <property type="term" value="F:glutathione synthase activity"/>
    <property type="evidence" value="ECO:0007669"/>
    <property type="project" value="UniProtKB-UniRule"/>
</dbReference>
<comment type="catalytic activity">
    <reaction evidence="10">
        <text>gamma-L-glutamyl-L-cysteine + glycine + ATP = glutathione + ADP + phosphate + H(+)</text>
        <dbReference type="Rhea" id="RHEA:13557"/>
        <dbReference type="ChEBI" id="CHEBI:15378"/>
        <dbReference type="ChEBI" id="CHEBI:30616"/>
        <dbReference type="ChEBI" id="CHEBI:43474"/>
        <dbReference type="ChEBI" id="CHEBI:57305"/>
        <dbReference type="ChEBI" id="CHEBI:57925"/>
        <dbReference type="ChEBI" id="CHEBI:58173"/>
        <dbReference type="ChEBI" id="CHEBI:456216"/>
        <dbReference type="EC" id="6.3.2.3"/>
    </reaction>
</comment>
<dbReference type="InterPro" id="IPR004215">
    <property type="entry name" value="GSHS_N"/>
</dbReference>
<evidence type="ECO:0000256" key="5">
    <source>
        <dbReference type="ARBA" id="ARBA00022723"/>
    </source>
</evidence>
<dbReference type="KEGG" id="des:DSOUD_2443"/>
<dbReference type="InterPro" id="IPR004218">
    <property type="entry name" value="GSHS_ATP-bd"/>
</dbReference>
<dbReference type="InterPro" id="IPR011761">
    <property type="entry name" value="ATP-grasp"/>
</dbReference>
<evidence type="ECO:0000256" key="3">
    <source>
        <dbReference type="ARBA" id="ARBA00022598"/>
    </source>
</evidence>
<dbReference type="Proteomes" id="UP000057158">
    <property type="component" value="Chromosome"/>
</dbReference>
<dbReference type="InterPro" id="IPR016185">
    <property type="entry name" value="PreATP-grasp_dom_sf"/>
</dbReference>
<evidence type="ECO:0000256" key="9">
    <source>
        <dbReference type="ARBA" id="ARBA00023211"/>
    </source>
</evidence>
<protein>
    <recommendedName>
        <fullName evidence="10">Glutathione synthetase</fullName>
        <ecNumber evidence="10">6.3.2.3</ecNumber>
    </recommendedName>
    <alternativeName>
        <fullName evidence="10">GSH synthetase</fullName>
        <shortName evidence="10">GSH-S</shortName>
        <shortName evidence="10">GSHase</shortName>
    </alternativeName>
    <alternativeName>
        <fullName evidence="10">Glutathione synthase</fullName>
    </alternativeName>
</protein>
<evidence type="ECO:0000256" key="1">
    <source>
        <dbReference type="ARBA" id="ARBA00001936"/>
    </source>
</evidence>
<dbReference type="Pfam" id="PF02951">
    <property type="entry name" value="GSH-S_N"/>
    <property type="match status" value="1"/>
</dbReference>
<dbReference type="PANTHER" id="PTHR21621">
    <property type="entry name" value="RIBOSOMAL PROTEIN S6 MODIFICATION PROTEIN"/>
    <property type="match status" value="1"/>
</dbReference>
<dbReference type="GO" id="GO:0005524">
    <property type="term" value="F:ATP binding"/>
    <property type="evidence" value="ECO:0007669"/>
    <property type="project" value="UniProtKB-UniRule"/>
</dbReference>
<comment type="cofactor">
    <cofactor evidence="2">
        <name>Mg(2+)</name>
        <dbReference type="ChEBI" id="CHEBI:18420"/>
    </cofactor>
</comment>
<sequence length="229" mass="25408">MRKDPPVDEAYLHATYLLDLLPETVLQVNPARALQKFCEKLIPLHFPGLAPESLVTRSPEELDFFLQRTGRIVVKPLTDCSGRGIIALDRDEPDRHLLLRQATAGGSRFVQGQRFLPEIEGGDKRVLLLGGKILGWIRRVPKAGDFRSNVNAGGRCVPCELSAGDRDICARLAPWLVREGIHLAGVDIVGSHVLEVNITSPSCLREMNDLGNERLEEKVIDYVEGCCRP</sequence>
<dbReference type="EC" id="6.3.2.3" evidence="10"/>
<feature type="domain" description="ATP-grasp" evidence="11">
    <location>
        <begin position="39"/>
        <end position="224"/>
    </location>
</feature>